<dbReference type="InterPro" id="IPR027823">
    <property type="entry name" value="DUF4468"/>
</dbReference>
<reference evidence="2 3" key="1">
    <citation type="submission" date="2018-07" db="EMBL/GenBank/DDBJ databases">
        <title>Oceanihabitans testaceum sp. nov., isolated from marine sediment.</title>
        <authorList>
            <person name="Li C.-M."/>
        </authorList>
    </citation>
    <scope>NUCLEOTIDE SEQUENCE [LARGE SCALE GENOMIC DNA]</scope>
    <source>
        <strain evidence="2 3">S9-10</strain>
    </source>
</reference>
<sequence length="180" mass="20822">MKKIILLALSVVFTTITFGQEIPQLKLTPDGVEPIVVEVEGMSASEIYQKALDWVKESYKNPEEVLKAKFKGQKIRLNGYKSSAWWHKSVGYTHYMNMDYTLEISFKDGRYRFDYIIGQFYLDGGQKTLYSYDAFYRKKDGSVKRSYTDAVPSLEKTMNDLSLSFYNYVSGVALDTDDDW</sequence>
<dbReference type="Pfam" id="PF14730">
    <property type="entry name" value="DUF4468"/>
    <property type="match status" value="1"/>
</dbReference>
<comment type="caution">
    <text evidence="2">The sequence shown here is derived from an EMBL/GenBank/DDBJ whole genome shotgun (WGS) entry which is preliminary data.</text>
</comment>
<evidence type="ECO:0000313" key="2">
    <source>
        <dbReference type="EMBL" id="RCU58003.1"/>
    </source>
</evidence>
<dbReference type="RefSeq" id="WP_113965599.1">
    <property type="nucleotide sequence ID" value="NZ_JAWWDI010000026.1"/>
</dbReference>
<evidence type="ECO:0000259" key="1">
    <source>
        <dbReference type="Pfam" id="PF14730"/>
    </source>
</evidence>
<dbReference type="OrthoDB" id="708866at2"/>
<keyword evidence="3" id="KW-1185">Reference proteome</keyword>
<feature type="domain" description="DUF4468" evidence="1">
    <location>
        <begin position="36"/>
        <end position="113"/>
    </location>
</feature>
<proteinExistence type="predicted"/>
<organism evidence="2 3">
    <name type="scientific">Oceanihabitans sediminis</name>
    <dbReference type="NCBI Taxonomy" id="1812012"/>
    <lineage>
        <taxon>Bacteria</taxon>
        <taxon>Pseudomonadati</taxon>
        <taxon>Bacteroidota</taxon>
        <taxon>Flavobacteriia</taxon>
        <taxon>Flavobacteriales</taxon>
        <taxon>Flavobacteriaceae</taxon>
        <taxon>Oceanihabitans</taxon>
    </lineage>
</organism>
<gene>
    <name evidence="2" type="ORF">DU428_01035</name>
</gene>
<accession>A0A368P6E3</accession>
<dbReference type="EMBL" id="QPIG01000001">
    <property type="protein sequence ID" value="RCU58003.1"/>
    <property type="molecule type" value="Genomic_DNA"/>
</dbReference>
<dbReference type="Proteomes" id="UP000252249">
    <property type="component" value="Unassembled WGS sequence"/>
</dbReference>
<evidence type="ECO:0000313" key="3">
    <source>
        <dbReference type="Proteomes" id="UP000252249"/>
    </source>
</evidence>
<dbReference type="Gene3D" id="3.30.530.80">
    <property type="match status" value="1"/>
</dbReference>
<name>A0A368P6E3_9FLAO</name>
<protein>
    <submittedName>
        <fullName evidence="2">DUF4468 domain-containing protein</fullName>
    </submittedName>
</protein>
<dbReference type="AlphaFoldDB" id="A0A368P6E3"/>